<evidence type="ECO:0000313" key="1">
    <source>
        <dbReference type="EMBL" id="WAJ28509.1"/>
    </source>
</evidence>
<protein>
    <submittedName>
        <fullName evidence="1">Uncharacterized protein</fullName>
    </submittedName>
</protein>
<organism evidence="1 2">
    <name type="scientific">Antarcticirhabdus aurantiaca</name>
    <dbReference type="NCBI Taxonomy" id="2606717"/>
    <lineage>
        <taxon>Bacteria</taxon>
        <taxon>Pseudomonadati</taxon>
        <taxon>Pseudomonadota</taxon>
        <taxon>Alphaproteobacteria</taxon>
        <taxon>Hyphomicrobiales</taxon>
        <taxon>Aurantimonadaceae</taxon>
        <taxon>Antarcticirhabdus</taxon>
    </lineage>
</organism>
<dbReference type="EMBL" id="CP113520">
    <property type="protein sequence ID" value="WAJ28509.1"/>
    <property type="molecule type" value="Genomic_DNA"/>
</dbReference>
<accession>A0ACD4NNQ2</accession>
<gene>
    <name evidence="1" type="ORF">OXU80_27510</name>
</gene>
<evidence type="ECO:0000313" key="2">
    <source>
        <dbReference type="Proteomes" id="UP001163223"/>
    </source>
</evidence>
<proteinExistence type="predicted"/>
<name>A0ACD4NNQ2_9HYPH</name>
<sequence length="60" mass="6220">MRQAIGLHDAGGEAGNFQILMTCMPAKSLRLTTAEPVAAVRASGTGIGYEKVAIMRVTSA</sequence>
<keyword evidence="2" id="KW-1185">Reference proteome</keyword>
<dbReference type="Proteomes" id="UP001163223">
    <property type="component" value="Chromosome"/>
</dbReference>
<reference evidence="1" key="1">
    <citation type="submission" date="2022-11" db="EMBL/GenBank/DDBJ databases">
        <title>beta-Carotene-producing bacterium, Jeongeuplla avenae sp. nov., alleviates the salt stress of Arabidopsis seedlings.</title>
        <authorList>
            <person name="Jiang L."/>
            <person name="Lee J."/>
        </authorList>
    </citation>
    <scope>NUCLEOTIDE SEQUENCE</scope>
    <source>
        <strain evidence="1">DY_R2A_6</strain>
    </source>
</reference>